<dbReference type="InterPro" id="IPR053156">
    <property type="entry name" value="T6SS_TssM-like"/>
</dbReference>
<dbReference type="RefSeq" id="WP_088155163.1">
    <property type="nucleotide sequence ID" value="NZ_NHON01000078.1"/>
</dbReference>
<name>A0A211ZEY0_9PROT</name>
<evidence type="ECO:0000259" key="3">
    <source>
        <dbReference type="Pfam" id="PF06744"/>
    </source>
</evidence>
<comment type="caution">
    <text evidence="6">The sequence shown here is derived from an EMBL/GenBank/DDBJ whole genome shotgun (WGS) entry which is preliminary data.</text>
</comment>
<dbReference type="EMBL" id="NHON01000078">
    <property type="protein sequence ID" value="OWJ63821.1"/>
    <property type="molecule type" value="Genomic_DNA"/>
</dbReference>
<feature type="domain" description="Type VI secretion system IcmF C-terminal" evidence="3">
    <location>
        <begin position="1129"/>
        <end position="1174"/>
    </location>
</feature>
<accession>A0A211ZEY0</accession>
<dbReference type="InterPro" id="IPR010623">
    <property type="entry name" value="IcmF_C"/>
</dbReference>
<dbReference type="Pfam" id="PF06761">
    <property type="entry name" value="IcmF-related"/>
    <property type="match status" value="1"/>
</dbReference>
<feature type="transmembrane region" description="Helical" evidence="2">
    <location>
        <begin position="444"/>
        <end position="465"/>
    </location>
</feature>
<dbReference type="Proteomes" id="UP000196655">
    <property type="component" value="Unassembled WGS sequence"/>
</dbReference>
<dbReference type="InterPro" id="IPR025743">
    <property type="entry name" value="TssM1_N"/>
</dbReference>
<keyword evidence="2" id="KW-0472">Membrane</keyword>
<keyword evidence="2" id="KW-0812">Transmembrane</keyword>
<dbReference type="OrthoDB" id="9758229at2"/>
<keyword evidence="1" id="KW-0175">Coiled coil</keyword>
<dbReference type="InterPro" id="IPR027417">
    <property type="entry name" value="P-loop_NTPase"/>
</dbReference>
<evidence type="ECO:0000259" key="4">
    <source>
        <dbReference type="Pfam" id="PF06761"/>
    </source>
</evidence>
<evidence type="ECO:0000313" key="7">
    <source>
        <dbReference type="Proteomes" id="UP000196655"/>
    </source>
</evidence>
<dbReference type="NCBIfam" id="TIGR03348">
    <property type="entry name" value="VI_IcmF"/>
    <property type="match status" value="1"/>
</dbReference>
<sequence>MENLQYLGAFFVNRWTYSFAGVGMASMLVWYLAPLVPGFESYFARSLLILALVILWGGANGAISWIRRRRENTLVQGLTGDDGSATAASPVERDVRAATAEEVARLRERVRAALRRLRKGRRRGYLYEQPWYVLIGPPGSGKTTALLSSGLNFPADQLDGETTPVGGVGGTRLCDWWFADEAVLIDTAGRYTTQDSDKAVDRAGWEGFLDLLRRTRKRQPINGAVVVVSLTDIAAADPGARAAHARTVRRRVTELSDRLRLRVPVYMVFSKADQLAGFNEYFDDLDAEGRGQVWGMTFPVAGGVDAFAAEYRLLLDRLDDGLYERLQAERAPDRRALLGGFPLQLASLQEPLADFLAQAFGGTRLDPAPFLRGVYITSATQAGTPIDRLTGMLARSFGVDQKRAPSLKPVAGRSYFLKRMLGEVILGEALLVSTSSKRTRRMRLLRIGALGTIAAATLVVSVGLWRAEATNRVAVERADEAIAGFRQQLAGVSLDQVSDDDLPSIVPLLDTARALPREPAGWLAGLFGLSQAEKLEAVERGIYHRALERILLPRLIWRLEQQMRGQIDNPDFLYQATRIYLMLGGAGPLDTALVRDWMALDWQARFPGVLNQQMREHLAAHLDALLADPLPAVTLDGTLVETARASFSRVSLAARVYGRIRPEASAAAVPGWNPAAELGSAGAQLFTRISGKPLTDGIPGFYTAAGFQTVLLPRLAGAAKAVADESWVLGRTDAVPTDEAALRTLERDVVALYAADFRAQWDAMLADLALAPFADRASAIQALYVLSSPQSPMRDLLVSIAQQLTVMPAPPPPAAGQPAGQAGGDAGAEQRKALAAVIGAATPDNAMPAVDALDQHFRPLKDFVGDGQAAPIAGVTRLINTLQQELAQLGPDAANVPAALQGSGDPVQLLLAESQRQPAPVSRWLQQIAASGQSMIGSSVRHAAATAFSGADGPGQLCKAVVTRRFPFSPSANEDAPLDDFARLFGPDGLFDSYFQAQIRPFVDTSGAVWRLQPVGGVTPPVSQATLAQFQRAAAIRDAFFPAGGNQPQIRFDLAPAAADDGSGPATLTLGGTSIATTGDQARQASLTWPGADGMNPARISFDQAVADGGLGLTLGGAPAGGGLGGGSIGASGPWALFRLLQQGRLSPSGRPEEFLLTFRSGASQASFTLRAGSSRNPFARDLLKGFQCPVLQ</sequence>
<dbReference type="InterPro" id="IPR017731">
    <property type="entry name" value="TssM1-like"/>
</dbReference>
<evidence type="ECO:0000313" key="6">
    <source>
        <dbReference type="EMBL" id="OWJ63821.1"/>
    </source>
</evidence>
<evidence type="ECO:0000259" key="5">
    <source>
        <dbReference type="Pfam" id="PF14331"/>
    </source>
</evidence>
<dbReference type="Pfam" id="PF06744">
    <property type="entry name" value="IcmF_C"/>
    <property type="match status" value="1"/>
</dbReference>
<feature type="domain" description="Type VI secretion system component TssM1 N-terminal" evidence="5">
    <location>
        <begin position="199"/>
        <end position="450"/>
    </location>
</feature>
<evidence type="ECO:0000256" key="1">
    <source>
        <dbReference type="SAM" id="Coils"/>
    </source>
</evidence>
<gene>
    <name evidence="6" type="ORF">BWR60_27905</name>
</gene>
<dbReference type="Pfam" id="PF14331">
    <property type="entry name" value="IcmF-related_N"/>
    <property type="match status" value="1"/>
</dbReference>
<reference evidence="7" key="1">
    <citation type="submission" date="2017-05" db="EMBL/GenBank/DDBJ databases">
        <authorList>
            <person name="Macchi M."/>
            <person name="Festa S."/>
            <person name="Coppotelli B.M."/>
            <person name="Morelli I.S."/>
        </authorList>
    </citation>
    <scope>NUCLEOTIDE SEQUENCE [LARGE SCALE GENOMIC DNA]</scope>
    <source>
        <strain evidence="7">I</strain>
    </source>
</reference>
<evidence type="ECO:0008006" key="8">
    <source>
        <dbReference type="Google" id="ProtNLM"/>
    </source>
</evidence>
<dbReference type="PANTHER" id="PTHR36153">
    <property type="entry name" value="INNER MEMBRANE PROTEIN-RELATED"/>
    <property type="match status" value="1"/>
</dbReference>
<dbReference type="InterPro" id="IPR009612">
    <property type="entry name" value="IcmF-rel"/>
</dbReference>
<proteinExistence type="predicted"/>
<evidence type="ECO:0000256" key="2">
    <source>
        <dbReference type="SAM" id="Phobius"/>
    </source>
</evidence>
<feature type="domain" description="IcmF-related" evidence="4">
    <location>
        <begin position="507"/>
        <end position="804"/>
    </location>
</feature>
<keyword evidence="7" id="KW-1185">Reference proteome</keyword>
<organism evidence="6 7">
    <name type="scientific">Inquilinus limosus</name>
    <dbReference type="NCBI Taxonomy" id="171674"/>
    <lineage>
        <taxon>Bacteria</taxon>
        <taxon>Pseudomonadati</taxon>
        <taxon>Pseudomonadota</taxon>
        <taxon>Alphaproteobacteria</taxon>
        <taxon>Rhodospirillales</taxon>
        <taxon>Rhodospirillaceae</taxon>
        <taxon>Inquilinus</taxon>
    </lineage>
</organism>
<protein>
    <recommendedName>
        <fullName evidence="8">Type VI secretion protein IcmF</fullName>
    </recommendedName>
</protein>
<dbReference type="AlphaFoldDB" id="A0A211ZEY0"/>
<keyword evidence="2" id="KW-1133">Transmembrane helix</keyword>
<dbReference type="PANTHER" id="PTHR36153:SF1">
    <property type="entry name" value="TYPE VI SECRETION SYSTEM COMPONENT TSSM1"/>
    <property type="match status" value="1"/>
</dbReference>
<dbReference type="SUPFAM" id="SSF52540">
    <property type="entry name" value="P-loop containing nucleoside triphosphate hydrolases"/>
    <property type="match status" value="1"/>
</dbReference>
<feature type="coiled-coil region" evidence="1">
    <location>
        <begin position="96"/>
        <end position="123"/>
    </location>
</feature>
<feature type="transmembrane region" description="Helical" evidence="2">
    <location>
        <begin position="12"/>
        <end position="33"/>
    </location>
</feature>
<feature type="transmembrane region" description="Helical" evidence="2">
    <location>
        <begin position="45"/>
        <end position="66"/>
    </location>
</feature>
<dbReference type="CDD" id="cd00882">
    <property type="entry name" value="Ras_like_GTPase"/>
    <property type="match status" value="1"/>
</dbReference>